<keyword evidence="2" id="KW-1185">Reference proteome</keyword>
<name>A0A1P9WXT0_9BACT</name>
<dbReference type="Proteomes" id="UP000187941">
    <property type="component" value="Chromosome"/>
</dbReference>
<evidence type="ECO:0008006" key="3">
    <source>
        <dbReference type="Google" id="ProtNLM"/>
    </source>
</evidence>
<dbReference type="AlphaFoldDB" id="A0A1P9WXT0"/>
<organism evidence="1 2">
    <name type="scientific">Spirosoma montaniterrae</name>
    <dbReference type="NCBI Taxonomy" id="1178516"/>
    <lineage>
        <taxon>Bacteria</taxon>
        <taxon>Pseudomonadati</taxon>
        <taxon>Bacteroidota</taxon>
        <taxon>Cytophagia</taxon>
        <taxon>Cytophagales</taxon>
        <taxon>Cytophagaceae</taxon>
        <taxon>Spirosoma</taxon>
    </lineage>
</organism>
<dbReference type="OrthoDB" id="965118at2"/>
<reference evidence="1 2" key="1">
    <citation type="submission" date="2016-01" db="EMBL/GenBank/DDBJ databases">
        <authorList>
            <person name="Oliw E.H."/>
        </authorList>
    </citation>
    <scope>NUCLEOTIDE SEQUENCE [LARGE SCALE GENOMIC DNA]</scope>
    <source>
        <strain evidence="1 2">DY10</strain>
    </source>
</reference>
<proteinExistence type="predicted"/>
<dbReference type="KEGG" id="smon:AWR27_13190"/>
<evidence type="ECO:0000313" key="2">
    <source>
        <dbReference type="Proteomes" id="UP000187941"/>
    </source>
</evidence>
<dbReference type="RefSeq" id="WP_077131611.1">
    <property type="nucleotide sequence ID" value="NZ_CP014263.1"/>
</dbReference>
<gene>
    <name evidence="1" type="ORF">AWR27_13190</name>
</gene>
<sequence>MTRTEFINTFNSFPARDRLLIAKQIQTEMADQLFEELDSELPDETISMADIMKEVKAYRNARKKKD</sequence>
<protein>
    <recommendedName>
        <fullName evidence="3">CopG family transcriptional regulator</fullName>
    </recommendedName>
</protein>
<accession>A0A1P9WXT0</accession>
<evidence type="ECO:0000313" key="1">
    <source>
        <dbReference type="EMBL" id="AQG80187.1"/>
    </source>
</evidence>
<dbReference type="EMBL" id="CP014263">
    <property type="protein sequence ID" value="AQG80187.1"/>
    <property type="molecule type" value="Genomic_DNA"/>
</dbReference>